<dbReference type="OrthoDB" id="68250at2157"/>
<sequence length="86" mass="9747">MEMQEKDTLFFMTLAAFGAVLASALAAFLQWIVVLPLTIGVFLLMILTYFLNQKGTIHLSENAEKWVMILTLVAFIAAFIYLYRPV</sequence>
<dbReference type="EMBL" id="CP017766">
    <property type="protein sequence ID" value="AUB56480.1"/>
    <property type="molecule type" value="Genomic_DNA"/>
</dbReference>
<evidence type="ECO:0000313" key="2">
    <source>
        <dbReference type="EMBL" id="AUB56480.1"/>
    </source>
</evidence>
<evidence type="ECO:0000256" key="1">
    <source>
        <dbReference type="SAM" id="Phobius"/>
    </source>
</evidence>
<accession>A0A2H4VEK7</accession>
<dbReference type="GeneID" id="35124411"/>
<feature type="transmembrane region" description="Helical" evidence="1">
    <location>
        <begin position="63"/>
        <end position="83"/>
    </location>
</feature>
<gene>
    <name evidence="2" type="ORF">BK007_10960</name>
</gene>
<keyword evidence="1" id="KW-1133">Transmembrane helix</keyword>
<reference evidence="2 3" key="1">
    <citation type="submission" date="2016-10" db="EMBL/GenBank/DDBJ databases">
        <title>Comparative genomics between deep and shallow subseafloor isolates.</title>
        <authorList>
            <person name="Ishii S."/>
            <person name="Miller J.R."/>
            <person name="Sutton G."/>
            <person name="Suzuki S."/>
            <person name="Methe B."/>
            <person name="Inagaki F."/>
            <person name="Imachi H."/>
        </authorList>
    </citation>
    <scope>NUCLEOTIDE SEQUENCE [LARGE SCALE GENOMIC DNA]</scope>
    <source>
        <strain evidence="2 3">MO-MB1</strain>
    </source>
</reference>
<protein>
    <submittedName>
        <fullName evidence="2">Hydrogenase</fullName>
    </submittedName>
</protein>
<dbReference type="Proteomes" id="UP000232806">
    <property type="component" value="Chromosome"/>
</dbReference>
<dbReference type="AlphaFoldDB" id="A0A2H4VEK7"/>
<feature type="transmembrane region" description="Helical" evidence="1">
    <location>
        <begin position="32"/>
        <end position="51"/>
    </location>
</feature>
<keyword evidence="1" id="KW-0472">Membrane</keyword>
<proteinExistence type="predicted"/>
<dbReference type="RefSeq" id="WP_100906459.1">
    <property type="nucleotide sequence ID" value="NZ_CP017766.1"/>
</dbReference>
<keyword evidence="1" id="KW-0812">Transmembrane</keyword>
<evidence type="ECO:0000313" key="3">
    <source>
        <dbReference type="Proteomes" id="UP000232806"/>
    </source>
</evidence>
<name>A0A2H4VEK7_9EURY</name>
<organism evidence="2 3">
    <name type="scientific">Methanobacterium subterraneum</name>
    <dbReference type="NCBI Taxonomy" id="59277"/>
    <lineage>
        <taxon>Archaea</taxon>
        <taxon>Methanobacteriati</taxon>
        <taxon>Methanobacteriota</taxon>
        <taxon>Methanomada group</taxon>
        <taxon>Methanobacteria</taxon>
        <taxon>Methanobacteriales</taxon>
        <taxon>Methanobacteriaceae</taxon>
        <taxon>Methanobacterium</taxon>
    </lineage>
</organism>